<dbReference type="NCBIfam" id="TIGR01901">
    <property type="entry name" value="adhes_NPXG"/>
    <property type="match status" value="1"/>
</dbReference>
<dbReference type="Proteomes" id="UP000031130">
    <property type="component" value="Chromosome"/>
</dbReference>
<feature type="domain" description="Filamentous haemagglutinin FhaB/tRNA nuclease CdiA-like TPS" evidence="2">
    <location>
        <begin position="27"/>
        <end position="151"/>
    </location>
</feature>
<dbReference type="KEGG" id="cln:UPTC3659_1741"/>
<protein>
    <submittedName>
        <fullName evidence="3">Hemagglutinin domain-containing protein</fullName>
    </submittedName>
</protein>
<evidence type="ECO:0000256" key="1">
    <source>
        <dbReference type="SAM" id="SignalP"/>
    </source>
</evidence>
<dbReference type="Gene3D" id="2.160.20.10">
    <property type="entry name" value="Single-stranded right-handed beta-helix, Pectin lyase-like"/>
    <property type="match status" value="1"/>
</dbReference>
<evidence type="ECO:0000313" key="4">
    <source>
        <dbReference type="Proteomes" id="UP000031130"/>
    </source>
</evidence>
<dbReference type="SUPFAM" id="SSF51126">
    <property type="entry name" value="Pectin lyase-like"/>
    <property type="match status" value="1"/>
</dbReference>
<sequence length="989" mass="108793">MKKLANHIILSGVTVSMLFSPLMAIDPNKLPSGGKFTHGTSGSISGPYFDKNTGKNTIDITGKTQGGNHVIQWGGGFSIGKDAQVNFGKGQSGQNYLNIAHGTNKSTIEGVLNAGGNNVFLINPNGVIITKTGTINANRFVASTSSMSDGDMWKFANMKNFNDGLSFSPIFKPHKAGNVVNMGNINANDVLLIGNKVDIQGGNIHGKHNEGVGDEALKNPSGNTANKVHLVGNEVNILVDGIKSDSIIASAYIKGSLQQSTTSYYNYGNNIGKLNFITQEYDNIDKTNLGNKKLVTKDKFEKHATIGSDIDWWHFAKGWNENKNNMRGFFDTYKLVDDIDFGASEGKNYANYCIDGLGCTSMIVGRTSDSAFKKTFDGQGYTLSNINIDTTVGEIKDKPLHVGIFGLANGASFSNINIDYMNGGIRHKVDETDKDEDIYAGGFIGSASNSKFYNMSLKNISNIYVEGSGDYVLAGGFAGEIKNGDFINRILIQDIGDIFGNLNSIGSAFAGGFAGFVNGGMYKNISMQNVKSIKVKSSDEARAGGFAGSVNGTFSDIYLDKLGAISASSEVSEWGSTNIGGFFGSVTSGTSVDKIYIYFDEGVEFTSQGAKENNIGKFVGSGSGIFSNIHIYHHKNDLNNATADKSYWGNTDDKIQIHTYNDNNQESTYKDFLSKANTIEKPNHSDVSLEEDDLNKEVITQIIEDITQKGYVVDIAMLEKLLEDYNKFNENTTEGEKISFIQTYFNIKDENEARGILQSLDFLTYYTNNKTFDKNRISNEAKSLFDFLQAQSKITLDNNKALFSYLNNNKNKLIAEYNKYKKLEQIFKDKEQDYFKAEAEFNRLLDLVNKGKVSYNDPKFTQAFDNWLNAYNSYSNTYVDAKNINDNIKSTYTKHINETLGYDNFNFNPFLLSLNPDIKEPEISNIDNSQGGDLPDFEQTTSLNLIGDNALNEEEETEEVEEASLNQKNKACIVSDNFKTMNPCIVGGL</sequence>
<dbReference type="InterPro" id="IPR012334">
    <property type="entry name" value="Pectin_lyas_fold"/>
</dbReference>
<evidence type="ECO:0000313" key="3">
    <source>
        <dbReference type="EMBL" id="AJD02557.1"/>
    </source>
</evidence>
<dbReference type="HOGENOM" id="CLU_004068_0_0_7"/>
<dbReference type="InterPro" id="IPR008638">
    <property type="entry name" value="FhaB/CdiA-like_TPS"/>
</dbReference>
<dbReference type="InterPro" id="IPR011050">
    <property type="entry name" value="Pectin_lyase_fold/virulence"/>
</dbReference>
<proteinExistence type="predicted"/>
<dbReference type="Pfam" id="PF05860">
    <property type="entry name" value="TPS"/>
    <property type="match status" value="1"/>
</dbReference>
<organism evidence="3 4">
    <name type="scientific">Campylobacter lari NCTC 11845</name>
    <dbReference type="NCBI Taxonomy" id="1388749"/>
    <lineage>
        <taxon>Bacteria</taxon>
        <taxon>Pseudomonadati</taxon>
        <taxon>Campylobacterota</taxon>
        <taxon>Epsilonproteobacteria</taxon>
        <taxon>Campylobacterales</taxon>
        <taxon>Campylobacteraceae</taxon>
        <taxon>Campylobacter</taxon>
    </lineage>
</organism>
<accession>A0A0A8HXL9</accession>
<feature type="chain" id="PRO_5002037328" evidence="1">
    <location>
        <begin position="25"/>
        <end position="989"/>
    </location>
</feature>
<evidence type="ECO:0000259" key="2">
    <source>
        <dbReference type="SMART" id="SM00912"/>
    </source>
</evidence>
<dbReference type="RefSeq" id="WP_052243317.1">
    <property type="nucleotide sequence ID" value="NZ_CP007775.1"/>
</dbReference>
<dbReference type="OrthoDB" id="5363600at2"/>
<dbReference type="AlphaFoldDB" id="A0A0A8HXL9"/>
<name>A0A0A8HXL9_CAMLA</name>
<gene>
    <name evidence="3" type="ORF">UPTC3659_1741</name>
</gene>
<feature type="signal peptide" evidence="1">
    <location>
        <begin position="1"/>
        <end position="24"/>
    </location>
</feature>
<dbReference type="Gene3D" id="2.160.20.110">
    <property type="match status" value="1"/>
</dbReference>
<reference evidence="3 4" key="1">
    <citation type="journal article" date="2014" name="Genome Biol. Evol.">
        <title>Comparative Genomics of the Campylobacter lari Group.</title>
        <authorList>
            <person name="Miller W.G."/>
            <person name="Yee E."/>
            <person name="Chapman M.H."/>
            <person name="Smith T.P."/>
            <person name="Bono J.L."/>
            <person name="Huynh S."/>
            <person name="Parker C.T."/>
            <person name="Vandamme P."/>
            <person name="Luong K."/>
            <person name="Korlach J."/>
        </authorList>
    </citation>
    <scope>NUCLEOTIDE SEQUENCE [LARGE SCALE GENOMIC DNA]</scope>
    <source>
        <strain evidence="4">RM3659</strain>
    </source>
</reference>
<dbReference type="SMART" id="SM00912">
    <property type="entry name" value="Haemagg_act"/>
    <property type="match status" value="1"/>
</dbReference>
<dbReference type="EMBL" id="CP007775">
    <property type="protein sequence ID" value="AJD02557.1"/>
    <property type="molecule type" value="Genomic_DNA"/>
</dbReference>
<keyword evidence="1" id="KW-0732">Signal</keyword>